<accession>A0AAE3JV03</accession>
<gene>
    <name evidence="1" type="ORF">K8352_19145</name>
</gene>
<dbReference type="AlphaFoldDB" id="A0AAE3JV03"/>
<evidence type="ECO:0000313" key="2">
    <source>
        <dbReference type="Proteomes" id="UP001200642"/>
    </source>
</evidence>
<proteinExistence type="predicted"/>
<reference evidence="1" key="1">
    <citation type="submission" date="2023-02" db="EMBL/GenBank/DDBJ databases">
        <title>Genome of Flavobacteriaceae gen. nov. sp. strain F89.</title>
        <authorList>
            <person name="Wang Y."/>
        </authorList>
    </citation>
    <scope>NUCLEOTIDE SEQUENCE</scope>
    <source>
        <strain evidence="1">F89</strain>
    </source>
</reference>
<dbReference type="EMBL" id="JAIRBC010000054">
    <property type="protein sequence ID" value="MCG2462887.1"/>
    <property type="molecule type" value="Genomic_DNA"/>
</dbReference>
<protein>
    <submittedName>
        <fullName evidence="1">Uncharacterized protein</fullName>
    </submittedName>
</protein>
<keyword evidence="2" id="KW-1185">Reference proteome</keyword>
<sequence length="89" mass="10175">MENPSKIEEGGVTYSLGTFDGKRVFYDFPKILVYLEAKGKRLFGRDFTLQEKDREMLLKLSNYFIRDLENCEKDGIDSEKGILLTGSVG</sequence>
<evidence type="ECO:0000313" key="1">
    <source>
        <dbReference type="EMBL" id="MCG2462887.1"/>
    </source>
</evidence>
<organism evidence="1 2">
    <name type="scientific">Cerina litoralis</name>
    <dbReference type="NCBI Taxonomy" id="2874477"/>
    <lineage>
        <taxon>Bacteria</taxon>
        <taxon>Pseudomonadati</taxon>
        <taxon>Bacteroidota</taxon>
        <taxon>Flavobacteriia</taxon>
        <taxon>Flavobacteriales</taxon>
        <taxon>Flavobacteriaceae</taxon>
        <taxon>Cerina</taxon>
    </lineage>
</organism>
<name>A0AAE3JV03_9FLAO</name>
<dbReference type="RefSeq" id="WP_317904021.1">
    <property type="nucleotide sequence ID" value="NZ_JAIRBC010000054.1"/>
</dbReference>
<comment type="caution">
    <text evidence="1">The sequence shown here is derived from an EMBL/GenBank/DDBJ whole genome shotgun (WGS) entry which is preliminary data.</text>
</comment>
<dbReference type="Proteomes" id="UP001200642">
    <property type="component" value="Unassembled WGS sequence"/>
</dbReference>